<dbReference type="SUPFAM" id="SSF50494">
    <property type="entry name" value="Trypsin-like serine proteases"/>
    <property type="match status" value="1"/>
</dbReference>
<name>M4V9K1_9BACT</name>
<dbReference type="InterPro" id="IPR043504">
    <property type="entry name" value="Peptidase_S1_PA_chymotrypsin"/>
</dbReference>
<evidence type="ECO:0000259" key="2">
    <source>
        <dbReference type="PROSITE" id="PS50240"/>
    </source>
</evidence>
<keyword evidence="1" id="KW-0732">Signal</keyword>
<dbReference type="GO" id="GO:0004252">
    <property type="term" value="F:serine-type endopeptidase activity"/>
    <property type="evidence" value="ECO:0007669"/>
    <property type="project" value="InterPro"/>
</dbReference>
<dbReference type="InterPro" id="IPR051333">
    <property type="entry name" value="CLIP_Serine_Protease"/>
</dbReference>
<dbReference type="STRING" id="1184267.A11Q_486"/>
<dbReference type="PANTHER" id="PTHR24260:SF136">
    <property type="entry name" value="GH08193P-RELATED"/>
    <property type="match status" value="1"/>
</dbReference>
<organism evidence="3 4">
    <name type="scientific">Pseudobdellovibrio exovorus JSS</name>
    <dbReference type="NCBI Taxonomy" id="1184267"/>
    <lineage>
        <taxon>Bacteria</taxon>
        <taxon>Pseudomonadati</taxon>
        <taxon>Bdellovibrionota</taxon>
        <taxon>Bdellovibrionia</taxon>
        <taxon>Bdellovibrionales</taxon>
        <taxon>Pseudobdellovibrionaceae</taxon>
        <taxon>Pseudobdellovibrio</taxon>
    </lineage>
</organism>
<feature type="chain" id="PRO_5004060081" evidence="1">
    <location>
        <begin position="30"/>
        <end position="305"/>
    </location>
</feature>
<dbReference type="eggNOG" id="COG5640">
    <property type="taxonomic scope" value="Bacteria"/>
</dbReference>
<dbReference type="RefSeq" id="WP_015469196.1">
    <property type="nucleotide sequence ID" value="NC_020813.1"/>
</dbReference>
<dbReference type="InterPro" id="IPR001254">
    <property type="entry name" value="Trypsin_dom"/>
</dbReference>
<dbReference type="EMBL" id="CP003537">
    <property type="protein sequence ID" value="AGH94706.1"/>
    <property type="molecule type" value="Genomic_DNA"/>
</dbReference>
<dbReference type="GO" id="GO:0006508">
    <property type="term" value="P:proteolysis"/>
    <property type="evidence" value="ECO:0007669"/>
    <property type="project" value="InterPro"/>
</dbReference>
<dbReference type="PROSITE" id="PS50240">
    <property type="entry name" value="TRYPSIN_DOM"/>
    <property type="match status" value="1"/>
</dbReference>
<dbReference type="Pfam" id="PF00089">
    <property type="entry name" value="Trypsin"/>
    <property type="match status" value="1"/>
</dbReference>
<protein>
    <submittedName>
        <fullName evidence="3">Phosphotrypsin</fullName>
    </submittedName>
</protein>
<feature type="domain" description="Peptidase S1" evidence="2">
    <location>
        <begin position="46"/>
        <end position="284"/>
    </location>
</feature>
<dbReference type="Proteomes" id="UP000012040">
    <property type="component" value="Chromosome"/>
</dbReference>
<keyword evidence="4" id="KW-1185">Reference proteome</keyword>
<evidence type="ECO:0000313" key="4">
    <source>
        <dbReference type="Proteomes" id="UP000012040"/>
    </source>
</evidence>
<dbReference type="InterPro" id="IPR018114">
    <property type="entry name" value="TRYPSIN_HIS"/>
</dbReference>
<accession>M4V9K1</accession>
<evidence type="ECO:0000313" key="3">
    <source>
        <dbReference type="EMBL" id="AGH94706.1"/>
    </source>
</evidence>
<sequence length="305" mass="33206">MKLKKSEKFKTLRLLICAISFGIAAFGCAKSRDFSDVDDLLMATNIIGGTEANKSFQQKLGIVALSIETTRGTEICAGSLISRRIVLTAAHCVADGATPVGRIFALFTHDVAEVRDAGINSDLVRRVIYKEVHRDFLQPGSRSTAADIALLLLESDAPESTRTTVLSTSAKLTVAGQKRVMQVGYGRTIEDRTIRDSNIGRLRYVNGIEILRQSSDGSELLLKEDEKGSCTGDSGGPAFYREPRTGNYVQIALNSRGTTNESCIREGIYTNTIAFLPWIQEKSADLNAYAESQQTNSLPDTTLAE</sequence>
<gene>
    <name evidence="3" type="ORF">A11Q_486</name>
</gene>
<dbReference type="OrthoDB" id="5290463at2"/>
<dbReference type="AlphaFoldDB" id="M4V9K1"/>
<dbReference type="PATRIC" id="fig|1184267.3.peg.494"/>
<dbReference type="PROSITE" id="PS51257">
    <property type="entry name" value="PROKAR_LIPOPROTEIN"/>
    <property type="match status" value="1"/>
</dbReference>
<dbReference type="SMART" id="SM00020">
    <property type="entry name" value="Tryp_SPc"/>
    <property type="match status" value="1"/>
</dbReference>
<dbReference type="InterPro" id="IPR001314">
    <property type="entry name" value="Peptidase_S1A"/>
</dbReference>
<dbReference type="KEGG" id="bex:A11Q_486"/>
<feature type="signal peptide" evidence="1">
    <location>
        <begin position="1"/>
        <end position="29"/>
    </location>
</feature>
<dbReference type="Gene3D" id="2.40.10.10">
    <property type="entry name" value="Trypsin-like serine proteases"/>
    <property type="match status" value="1"/>
</dbReference>
<dbReference type="HOGENOM" id="CLU_073536_0_0_7"/>
<dbReference type="InterPro" id="IPR009003">
    <property type="entry name" value="Peptidase_S1_PA"/>
</dbReference>
<reference evidence="3 4" key="1">
    <citation type="journal article" date="2013" name="ISME J.">
        <title>By their genes ye shall know them: genomic signatures of predatory bacteria.</title>
        <authorList>
            <person name="Pasternak Z."/>
            <person name="Pietrokovski S."/>
            <person name="Rotem O."/>
            <person name="Gophna U."/>
            <person name="Lurie-Weinberger M.N."/>
            <person name="Jurkevitch E."/>
        </authorList>
    </citation>
    <scope>NUCLEOTIDE SEQUENCE [LARGE SCALE GENOMIC DNA]</scope>
    <source>
        <strain evidence="3 4">JSS</strain>
    </source>
</reference>
<dbReference type="PANTHER" id="PTHR24260">
    <property type="match status" value="1"/>
</dbReference>
<proteinExistence type="predicted"/>
<dbReference type="PROSITE" id="PS00134">
    <property type="entry name" value="TRYPSIN_HIS"/>
    <property type="match status" value="1"/>
</dbReference>
<dbReference type="PRINTS" id="PR00722">
    <property type="entry name" value="CHYMOTRYPSIN"/>
</dbReference>
<evidence type="ECO:0000256" key="1">
    <source>
        <dbReference type="SAM" id="SignalP"/>
    </source>
</evidence>